<dbReference type="RefSeq" id="WP_380891317.1">
    <property type="nucleotide sequence ID" value="NZ_JBHUDY010000003.1"/>
</dbReference>
<organism evidence="1 2">
    <name type="scientific">Sphingomonas tabacisoli</name>
    <dbReference type="NCBI Taxonomy" id="2249466"/>
    <lineage>
        <taxon>Bacteria</taxon>
        <taxon>Pseudomonadati</taxon>
        <taxon>Pseudomonadota</taxon>
        <taxon>Alphaproteobacteria</taxon>
        <taxon>Sphingomonadales</taxon>
        <taxon>Sphingomonadaceae</taxon>
        <taxon>Sphingomonas</taxon>
    </lineage>
</organism>
<dbReference type="EMBL" id="JBHUDY010000003">
    <property type="protein sequence ID" value="MFD1613320.1"/>
    <property type="molecule type" value="Genomic_DNA"/>
</dbReference>
<proteinExistence type="predicted"/>
<evidence type="ECO:0000313" key="1">
    <source>
        <dbReference type="EMBL" id="MFD1613320.1"/>
    </source>
</evidence>
<keyword evidence="2" id="KW-1185">Reference proteome</keyword>
<dbReference type="Proteomes" id="UP001597115">
    <property type="component" value="Unassembled WGS sequence"/>
</dbReference>
<comment type="caution">
    <text evidence="1">The sequence shown here is derived from an EMBL/GenBank/DDBJ whole genome shotgun (WGS) entry which is preliminary data.</text>
</comment>
<name>A0ABW4I7P4_9SPHN</name>
<evidence type="ECO:0000313" key="2">
    <source>
        <dbReference type="Proteomes" id="UP001597115"/>
    </source>
</evidence>
<gene>
    <name evidence="1" type="ORF">ACFSCW_16075</name>
</gene>
<reference evidence="2" key="1">
    <citation type="journal article" date="2019" name="Int. J. Syst. Evol. Microbiol.">
        <title>The Global Catalogue of Microorganisms (GCM) 10K type strain sequencing project: providing services to taxonomists for standard genome sequencing and annotation.</title>
        <authorList>
            <consortium name="The Broad Institute Genomics Platform"/>
            <consortium name="The Broad Institute Genome Sequencing Center for Infectious Disease"/>
            <person name="Wu L."/>
            <person name="Ma J."/>
        </authorList>
    </citation>
    <scope>NUCLEOTIDE SEQUENCE [LARGE SCALE GENOMIC DNA]</scope>
    <source>
        <strain evidence="2">CGMCC 1.16275</strain>
    </source>
</reference>
<sequence>MDNRDGIVAIGLLTEQDLSLLGSGFRRAFRVDDTPCFDDLLAAIDQAEERADRVRAETQN</sequence>
<accession>A0ABW4I7P4</accession>
<protein>
    <submittedName>
        <fullName evidence="1">Uncharacterized protein</fullName>
    </submittedName>
</protein>